<proteinExistence type="predicted"/>
<dbReference type="EMBL" id="WACR01000006">
    <property type="protein sequence ID" value="KAB1063904.1"/>
    <property type="molecule type" value="Genomic_DNA"/>
</dbReference>
<feature type="transmembrane region" description="Helical" evidence="5">
    <location>
        <begin position="133"/>
        <end position="153"/>
    </location>
</feature>
<feature type="transmembrane region" description="Helical" evidence="5">
    <location>
        <begin position="191"/>
        <end position="210"/>
    </location>
</feature>
<feature type="domain" description="EamA" evidence="6">
    <location>
        <begin position="135"/>
        <end position="262"/>
    </location>
</feature>
<reference evidence="7 8" key="1">
    <citation type="submission" date="2019-09" db="EMBL/GenBank/DDBJ databases">
        <title>Genomes of Cryomorphaceae.</title>
        <authorList>
            <person name="Bowman J.P."/>
        </authorList>
    </citation>
    <scope>NUCLEOTIDE SEQUENCE [LARGE SCALE GENOMIC DNA]</scope>
    <source>
        <strain evidence="7 8">KCTC 52047</strain>
    </source>
</reference>
<dbReference type="Pfam" id="PF00892">
    <property type="entry name" value="EamA"/>
    <property type="match status" value="2"/>
</dbReference>
<evidence type="ECO:0000259" key="6">
    <source>
        <dbReference type="Pfam" id="PF00892"/>
    </source>
</evidence>
<keyword evidence="4 5" id="KW-0472">Membrane</keyword>
<keyword evidence="8" id="KW-1185">Reference proteome</keyword>
<evidence type="ECO:0000256" key="5">
    <source>
        <dbReference type="SAM" id="Phobius"/>
    </source>
</evidence>
<organism evidence="7 8">
    <name type="scientific">Salibacter halophilus</name>
    <dbReference type="NCBI Taxonomy" id="1803916"/>
    <lineage>
        <taxon>Bacteria</taxon>
        <taxon>Pseudomonadati</taxon>
        <taxon>Bacteroidota</taxon>
        <taxon>Flavobacteriia</taxon>
        <taxon>Flavobacteriales</taxon>
        <taxon>Salibacteraceae</taxon>
        <taxon>Salibacter</taxon>
    </lineage>
</organism>
<name>A0A6N6M3Y6_9FLAO</name>
<evidence type="ECO:0000256" key="3">
    <source>
        <dbReference type="ARBA" id="ARBA00022989"/>
    </source>
</evidence>
<feature type="transmembrane region" description="Helical" evidence="5">
    <location>
        <begin position="57"/>
        <end position="74"/>
    </location>
</feature>
<feature type="domain" description="EamA" evidence="6">
    <location>
        <begin position="1"/>
        <end position="124"/>
    </location>
</feature>
<dbReference type="Proteomes" id="UP000435357">
    <property type="component" value="Unassembled WGS sequence"/>
</dbReference>
<protein>
    <submittedName>
        <fullName evidence="7">DMT family transporter</fullName>
    </submittedName>
</protein>
<dbReference type="PANTHER" id="PTHR22911:SF6">
    <property type="entry name" value="SOLUTE CARRIER FAMILY 35 MEMBER G1"/>
    <property type="match status" value="1"/>
</dbReference>
<dbReference type="GO" id="GO:0016020">
    <property type="term" value="C:membrane"/>
    <property type="evidence" value="ECO:0007669"/>
    <property type="project" value="UniProtKB-SubCell"/>
</dbReference>
<keyword evidence="3 5" id="KW-1133">Transmembrane helix</keyword>
<dbReference type="InterPro" id="IPR037185">
    <property type="entry name" value="EmrE-like"/>
</dbReference>
<evidence type="ECO:0000256" key="4">
    <source>
        <dbReference type="ARBA" id="ARBA00023136"/>
    </source>
</evidence>
<sequence length="275" mass="30802">MLISALCFSLMQLCVKFLSHLPFTELVFFRSIVSLVLSLIILKRAGVHPLGNKRKYLVLRGIFGVIALSSFFFTLQNLPIATAIVIQYLSPMFTALFAIWILKEPMKPIQWLFFALSFAGIIVIKGFNDDIDLIYMIAGVVSAVFAGLAYNMIGKVKGSDHPVVVVFYFPLIATPIMGVVSLFYWETPVGWDWLIILAMGIFTQLAQVTMTKAWQAEEANQIAPLKYVGIIFALFWDYSIFGISHNWSMFVGIGLVISGVVANLLMKKRLNRNTA</sequence>
<comment type="subcellular location">
    <subcellularLocation>
        <location evidence="1">Membrane</location>
        <topology evidence="1">Multi-pass membrane protein</topology>
    </subcellularLocation>
</comment>
<comment type="caution">
    <text evidence="7">The sequence shown here is derived from an EMBL/GenBank/DDBJ whole genome shotgun (WGS) entry which is preliminary data.</text>
</comment>
<dbReference type="InterPro" id="IPR000620">
    <property type="entry name" value="EamA_dom"/>
</dbReference>
<evidence type="ECO:0000313" key="7">
    <source>
        <dbReference type="EMBL" id="KAB1063904.1"/>
    </source>
</evidence>
<evidence type="ECO:0000313" key="8">
    <source>
        <dbReference type="Proteomes" id="UP000435357"/>
    </source>
</evidence>
<accession>A0A6N6M3Y6</accession>
<dbReference type="SUPFAM" id="SSF103481">
    <property type="entry name" value="Multidrug resistance efflux transporter EmrE"/>
    <property type="match status" value="2"/>
</dbReference>
<dbReference type="PANTHER" id="PTHR22911">
    <property type="entry name" value="ACYL-MALONYL CONDENSING ENZYME-RELATED"/>
    <property type="match status" value="1"/>
</dbReference>
<feature type="transmembrane region" description="Helical" evidence="5">
    <location>
        <begin position="222"/>
        <end position="241"/>
    </location>
</feature>
<dbReference type="AlphaFoldDB" id="A0A6N6M3Y6"/>
<feature type="transmembrane region" description="Helical" evidence="5">
    <location>
        <begin position="165"/>
        <end position="185"/>
    </location>
</feature>
<feature type="transmembrane region" description="Helical" evidence="5">
    <location>
        <begin position="80"/>
        <end position="102"/>
    </location>
</feature>
<keyword evidence="2 5" id="KW-0812">Transmembrane</keyword>
<dbReference type="OrthoDB" id="597549at2"/>
<feature type="transmembrane region" description="Helical" evidence="5">
    <location>
        <begin position="27"/>
        <end position="45"/>
    </location>
</feature>
<evidence type="ECO:0000256" key="1">
    <source>
        <dbReference type="ARBA" id="ARBA00004141"/>
    </source>
</evidence>
<evidence type="ECO:0000256" key="2">
    <source>
        <dbReference type="ARBA" id="ARBA00022692"/>
    </source>
</evidence>
<feature type="transmembrane region" description="Helical" evidence="5">
    <location>
        <begin position="109"/>
        <end position="127"/>
    </location>
</feature>
<dbReference type="Gene3D" id="1.10.3730.20">
    <property type="match status" value="1"/>
</dbReference>
<feature type="transmembrane region" description="Helical" evidence="5">
    <location>
        <begin position="247"/>
        <end position="266"/>
    </location>
</feature>
<gene>
    <name evidence="7" type="ORF">F3059_07660</name>
</gene>